<evidence type="ECO:0000313" key="2">
    <source>
        <dbReference type="Proteomes" id="UP000199403"/>
    </source>
</evidence>
<evidence type="ECO:0000313" key="1">
    <source>
        <dbReference type="EMBL" id="SEJ48927.1"/>
    </source>
</evidence>
<organism evidence="1 2">
    <name type="scientific">Cyclobacterium xiamenense</name>
    <dbReference type="NCBI Taxonomy" id="1297121"/>
    <lineage>
        <taxon>Bacteria</taxon>
        <taxon>Pseudomonadati</taxon>
        <taxon>Bacteroidota</taxon>
        <taxon>Cytophagia</taxon>
        <taxon>Cytophagales</taxon>
        <taxon>Cyclobacteriaceae</taxon>
        <taxon>Cyclobacterium</taxon>
    </lineage>
</organism>
<protein>
    <submittedName>
        <fullName evidence="1">Uncharacterized protein</fullName>
    </submittedName>
</protein>
<name>A0A1H6ZBX2_9BACT</name>
<keyword evidence="2" id="KW-1185">Reference proteome</keyword>
<dbReference type="Proteomes" id="UP000199403">
    <property type="component" value="Unassembled WGS sequence"/>
</dbReference>
<dbReference type="EMBL" id="FNZH01000004">
    <property type="protein sequence ID" value="SEJ48927.1"/>
    <property type="molecule type" value="Genomic_DNA"/>
</dbReference>
<dbReference type="RefSeq" id="WP_092175520.1">
    <property type="nucleotide sequence ID" value="NZ_FNZH01000004.1"/>
</dbReference>
<sequence>MKIKPTYRRKLAVWAVLLVYFFSLSCHVVFVHSHWDGGQLVALHAHPYNLGTEGNNSKKNDTHSEEEYELYKLIFASPLLELGFYEVIIESVVPEPSVTPAFLPQFHQETFRSHRPVRGPPLFV</sequence>
<reference evidence="2" key="1">
    <citation type="submission" date="2016-10" db="EMBL/GenBank/DDBJ databases">
        <authorList>
            <person name="Varghese N."/>
            <person name="Submissions S."/>
        </authorList>
    </citation>
    <scope>NUCLEOTIDE SEQUENCE [LARGE SCALE GENOMIC DNA]</scope>
    <source>
        <strain evidence="2">IBRC-M 10761</strain>
    </source>
</reference>
<proteinExistence type="predicted"/>
<dbReference type="OrthoDB" id="838413at2"/>
<dbReference type="AlphaFoldDB" id="A0A1H6ZBX2"/>
<dbReference type="PROSITE" id="PS51257">
    <property type="entry name" value="PROKAR_LIPOPROTEIN"/>
    <property type="match status" value="1"/>
</dbReference>
<accession>A0A1H6ZBX2</accession>
<dbReference type="STRING" id="1416801.SAMN05192553_104250"/>
<gene>
    <name evidence="1" type="ORF">SAMN05192553_104250</name>
</gene>